<gene>
    <name evidence="2" type="ORF">AVDCRST_MAG09-2149</name>
</gene>
<accession>A0A6J4TGB3</accession>
<evidence type="ECO:0000256" key="1">
    <source>
        <dbReference type="SAM" id="MobiDB-lite"/>
    </source>
</evidence>
<feature type="compositionally biased region" description="Low complexity" evidence="1">
    <location>
        <begin position="40"/>
        <end position="53"/>
    </location>
</feature>
<organism evidence="2">
    <name type="scientific">uncultured Sphingomonas sp</name>
    <dbReference type="NCBI Taxonomy" id="158754"/>
    <lineage>
        <taxon>Bacteria</taxon>
        <taxon>Pseudomonadati</taxon>
        <taxon>Pseudomonadota</taxon>
        <taxon>Alphaproteobacteria</taxon>
        <taxon>Sphingomonadales</taxon>
        <taxon>Sphingomonadaceae</taxon>
        <taxon>Sphingomonas</taxon>
        <taxon>environmental samples</taxon>
    </lineage>
</organism>
<name>A0A6J4TGB3_9SPHN</name>
<feature type="non-terminal residue" evidence="2">
    <location>
        <position position="1"/>
    </location>
</feature>
<reference evidence="2" key="1">
    <citation type="submission" date="2020-02" db="EMBL/GenBank/DDBJ databases">
        <authorList>
            <person name="Meier V. D."/>
        </authorList>
    </citation>
    <scope>NUCLEOTIDE SEQUENCE</scope>
    <source>
        <strain evidence="2">AVDCRST_MAG09</strain>
    </source>
</reference>
<dbReference type="AlphaFoldDB" id="A0A6J4TGB3"/>
<sequence length="66" mass="7067">CSSCPLSPTTRPGSSPPSRPNPDSRASPASLRPPPPRSPVQPRRLTCLRPLRLATIPRPPPSHRSA</sequence>
<feature type="compositionally biased region" description="Low complexity" evidence="1">
    <location>
        <begin position="21"/>
        <end position="30"/>
    </location>
</feature>
<feature type="non-terminal residue" evidence="2">
    <location>
        <position position="66"/>
    </location>
</feature>
<evidence type="ECO:0000313" key="2">
    <source>
        <dbReference type="EMBL" id="CAA9521377.1"/>
    </source>
</evidence>
<protein>
    <submittedName>
        <fullName evidence="2">Uncharacterized protein</fullName>
    </submittedName>
</protein>
<proteinExistence type="predicted"/>
<dbReference type="EMBL" id="CADCVZ010000059">
    <property type="protein sequence ID" value="CAA9521377.1"/>
    <property type="molecule type" value="Genomic_DNA"/>
</dbReference>
<feature type="region of interest" description="Disordered" evidence="1">
    <location>
        <begin position="1"/>
        <end position="66"/>
    </location>
</feature>
<feature type="compositionally biased region" description="Pro residues" evidence="1">
    <location>
        <begin position="57"/>
        <end position="66"/>
    </location>
</feature>